<evidence type="ECO:0000256" key="1">
    <source>
        <dbReference type="ARBA" id="ARBA00008918"/>
    </source>
</evidence>
<dbReference type="EMBL" id="JASJEV010000001">
    <property type="protein sequence ID" value="MDJ1156832.1"/>
    <property type="molecule type" value="Genomic_DNA"/>
</dbReference>
<comment type="similarity">
    <text evidence="1">Belongs to the ribosome association toxin RatA family.</text>
</comment>
<dbReference type="Proteomes" id="UP001321492">
    <property type="component" value="Unassembled WGS sequence"/>
</dbReference>
<comment type="caution">
    <text evidence="3">The sequence shown here is derived from an EMBL/GenBank/DDBJ whole genome shotgun (WGS) entry which is preliminary data.</text>
</comment>
<evidence type="ECO:0000313" key="3">
    <source>
        <dbReference type="EMBL" id="MDJ1156832.1"/>
    </source>
</evidence>
<evidence type="ECO:0000259" key="2">
    <source>
        <dbReference type="Pfam" id="PF03364"/>
    </source>
</evidence>
<dbReference type="PANTHER" id="PTHR12901">
    <property type="entry name" value="SPERM PROTEIN HOMOLOG"/>
    <property type="match status" value="1"/>
</dbReference>
<dbReference type="SUPFAM" id="SSF55961">
    <property type="entry name" value="Bet v1-like"/>
    <property type="match status" value="1"/>
</dbReference>
<proteinExistence type="inferred from homology"/>
<dbReference type="RefSeq" id="WP_283738830.1">
    <property type="nucleotide sequence ID" value="NZ_JASJEV010000001.1"/>
</dbReference>
<accession>A0ABT7ACV6</accession>
<evidence type="ECO:0000313" key="4">
    <source>
        <dbReference type="Proteomes" id="UP001321492"/>
    </source>
</evidence>
<dbReference type="PANTHER" id="PTHR12901:SF10">
    <property type="entry name" value="COENZYME Q-BINDING PROTEIN COQ10, MITOCHONDRIAL"/>
    <property type="match status" value="1"/>
</dbReference>
<name>A0ABT7ACV6_9HYPH</name>
<protein>
    <submittedName>
        <fullName evidence="3">SRPBCC family protein</fullName>
    </submittedName>
</protein>
<keyword evidence="4" id="KW-1185">Reference proteome</keyword>
<dbReference type="InterPro" id="IPR023393">
    <property type="entry name" value="START-like_dom_sf"/>
</dbReference>
<dbReference type="InterPro" id="IPR005031">
    <property type="entry name" value="COQ10_START"/>
</dbReference>
<dbReference type="Gene3D" id="3.30.530.20">
    <property type="match status" value="1"/>
</dbReference>
<sequence length="157" mass="17948">MPVFRNARRVPYEPLEMFDLVADVERYPEFLPLCEALKVRRRAQSGEGVETLVADMSVGYKAIHESFLSRVTLDRPRLKVLVEYVDGPFRHLENRWSFKHDGDGCLVDFFISYEFKSFALGVLMGAVFDKAFAKFSDAFVARAEKVYGKRRTVPAGA</sequence>
<organism evidence="3 4">
    <name type="scientific">Chelatococcus albus</name>
    <dbReference type="NCBI Taxonomy" id="3047466"/>
    <lineage>
        <taxon>Bacteria</taxon>
        <taxon>Pseudomonadati</taxon>
        <taxon>Pseudomonadota</taxon>
        <taxon>Alphaproteobacteria</taxon>
        <taxon>Hyphomicrobiales</taxon>
        <taxon>Chelatococcaceae</taxon>
        <taxon>Chelatococcus</taxon>
    </lineage>
</organism>
<dbReference type="CDD" id="cd07813">
    <property type="entry name" value="COQ10p_like"/>
    <property type="match status" value="1"/>
</dbReference>
<dbReference type="InterPro" id="IPR044996">
    <property type="entry name" value="COQ10-like"/>
</dbReference>
<dbReference type="Pfam" id="PF03364">
    <property type="entry name" value="Polyketide_cyc"/>
    <property type="match status" value="1"/>
</dbReference>
<gene>
    <name evidence="3" type="ORF">QNA08_01050</name>
</gene>
<reference evidence="3 4" key="1">
    <citation type="submission" date="2023-05" db="EMBL/GenBank/DDBJ databases">
        <title>Chelatococcus sp. nov., a moderately thermophilic bacterium isolated from hot spring microbial mat.</title>
        <authorList>
            <person name="Hu C.-J."/>
            <person name="Li W.-J."/>
        </authorList>
    </citation>
    <scope>NUCLEOTIDE SEQUENCE [LARGE SCALE GENOMIC DNA]</scope>
    <source>
        <strain evidence="3 4">SYSU G07232</strain>
    </source>
</reference>
<feature type="domain" description="Coenzyme Q-binding protein COQ10 START" evidence="2">
    <location>
        <begin position="10"/>
        <end position="139"/>
    </location>
</feature>